<organism evidence="3 4">
    <name type="scientific">Amycolatopsis bartoniae</name>
    <dbReference type="NCBI Taxonomy" id="941986"/>
    <lineage>
        <taxon>Bacteria</taxon>
        <taxon>Bacillati</taxon>
        <taxon>Actinomycetota</taxon>
        <taxon>Actinomycetes</taxon>
        <taxon>Pseudonocardiales</taxon>
        <taxon>Pseudonocardiaceae</taxon>
        <taxon>Amycolatopsis</taxon>
    </lineage>
</organism>
<accession>A0A8H9M512</accession>
<evidence type="ECO:0000313" key="4">
    <source>
        <dbReference type="Proteomes" id="UP000658656"/>
    </source>
</evidence>
<keyword evidence="1" id="KW-0732">Signal</keyword>
<dbReference type="EMBL" id="BNAV01000003">
    <property type="protein sequence ID" value="GHF52741.1"/>
    <property type="molecule type" value="Genomic_DNA"/>
</dbReference>
<reference evidence="3" key="2">
    <citation type="submission" date="2020-09" db="EMBL/GenBank/DDBJ databases">
        <authorList>
            <person name="Sun Q."/>
            <person name="Zhou Y."/>
        </authorList>
    </citation>
    <scope>NUCLEOTIDE SEQUENCE</scope>
    <source>
        <strain evidence="3">CGMCC 4.7679</strain>
    </source>
</reference>
<protein>
    <recommendedName>
        <fullName evidence="2">DUF6801 domain-containing protein</fullName>
    </recommendedName>
</protein>
<sequence>MNRALRAAVAAVALAAGLVALPPGAALAGPVSHDGTSTCDGSPVTVSFSATFADAVPAGGEVVAAQPAVRIVVPAATVDGWRSGGVTAVDASAVAELTYGTATATVAGLSTSDVALPESGDLTVTLTGQAPGMPAQAGEQPVALGRLAPALVAHDRSGSRDLGCTEVPGAPLTTVAVAPTAQAPAILADTPLLTAHFLVDGTSRIAKLGSDLKLTQGTFDAGLYNGDAGTIRIEGDLAIPPTTGYFIAFRFMPVTSLVQLPQTEKATGTADISSGLFTPDIDVTVRVNLTVGDVREDGVPIEVGDSCHAPLVIRMRGRSSLTPGSQSTIQSTFDIPPFTGCGVTENLDPLLTGLISGPGNTMTTTLTAQGVG</sequence>
<dbReference type="Proteomes" id="UP000658656">
    <property type="component" value="Unassembled WGS sequence"/>
</dbReference>
<dbReference type="RefSeq" id="WP_145936517.1">
    <property type="nucleotide sequence ID" value="NZ_BNAV01000003.1"/>
</dbReference>
<evidence type="ECO:0000313" key="3">
    <source>
        <dbReference type="EMBL" id="GHF52741.1"/>
    </source>
</evidence>
<evidence type="ECO:0000259" key="2">
    <source>
        <dbReference type="Pfam" id="PF20611"/>
    </source>
</evidence>
<gene>
    <name evidence="3" type="ORF">GCM10017566_27650</name>
</gene>
<evidence type="ECO:0000256" key="1">
    <source>
        <dbReference type="SAM" id="SignalP"/>
    </source>
</evidence>
<comment type="caution">
    <text evidence="3">The sequence shown here is derived from an EMBL/GenBank/DDBJ whole genome shotgun (WGS) entry which is preliminary data.</text>
</comment>
<dbReference type="InterPro" id="IPR046542">
    <property type="entry name" value="DUF6801"/>
</dbReference>
<feature type="domain" description="DUF6801" evidence="2">
    <location>
        <begin position="42"/>
        <end position="172"/>
    </location>
</feature>
<feature type="signal peptide" evidence="1">
    <location>
        <begin position="1"/>
        <end position="28"/>
    </location>
</feature>
<dbReference type="OrthoDB" id="3821392at2"/>
<feature type="chain" id="PRO_5034905930" description="DUF6801 domain-containing protein" evidence="1">
    <location>
        <begin position="29"/>
        <end position="372"/>
    </location>
</feature>
<proteinExistence type="predicted"/>
<reference evidence="3" key="1">
    <citation type="journal article" date="2014" name="Int. J. Syst. Evol. Microbiol.">
        <title>Complete genome sequence of Corynebacterium casei LMG S-19264T (=DSM 44701T), isolated from a smear-ripened cheese.</title>
        <authorList>
            <consortium name="US DOE Joint Genome Institute (JGI-PGF)"/>
            <person name="Walter F."/>
            <person name="Albersmeier A."/>
            <person name="Kalinowski J."/>
            <person name="Ruckert C."/>
        </authorList>
    </citation>
    <scope>NUCLEOTIDE SEQUENCE</scope>
    <source>
        <strain evidence="3">CGMCC 4.7679</strain>
    </source>
</reference>
<dbReference type="AlphaFoldDB" id="A0A8H9M512"/>
<keyword evidence="4" id="KW-1185">Reference proteome</keyword>
<name>A0A8H9M512_9PSEU</name>
<dbReference type="Pfam" id="PF20611">
    <property type="entry name" value="DUF6801"/>
    <property type="match status" value="1"/>
</dbReference>